<name>A0A562DL70_9GAMM</name>
<dbReference type="SUPFAM" id="SSF159894">
    <property type="entry name" value="YgaC/TfoX-N like"/>
    <property type="match status" value="1"/>
</dbReference>
<evidence type="ECO:0000313" key="3">
    <source>
        <dbReference type="EMBL" id="TWH10422.1"/>
    </source>
</evidence>
<dbReference type="AlphaFoldDB" id="A0A562DL70"/>
<evidence type="ECO:0000256" key="1">
    <source>
        <dbReference type="SAM" id="MobiDB-lite"/>
    </source>
</evidence>
<dbReference type="Pfam" id="PF04993">
    <property type="entry name" value="TfoX_N"/>
    <property type="match status" value="1"/>
</dbReference>
<proteinExistence type="predicted"/>
<feature type="region of interest" description="Disordered" evidence="1">
    <location>
        <begin position="95"/>
        <end position="138"/>
    </location>
</feature>
<protein>
    <submittedName>
        <fullName evidence="3">Regulator of competence-specific genes</fullName>
    </submittedName>
</protein>
<organism evidence="3 4">
    <name type="scientific">Pseudoxanthomonas taiwanensis J19</name>
    <dbReference type="NCBI Taxonomy" id="935569"/>
    <lineage>
        <taxon>Bacteria</taxon>
        <taxon>Pseudomonadati</taxon>
        <taxon>Pseudomonadota</taxon>
        <taxon>Gammaproteobacteria</taxon>
        <taxon>Lysobacterales</taxon>
        <taxon>Lysobacteraceae</taxon>
        <taxon>Pseudoxanthomonas</taxon>
    </lineage>
</organism>
<gene>
    <name evidence="3" type="ORF">L613_002600000100</name>
</gene>
<sequence length="138" mass="15054">MATDPQFLQYVLEQAGLGAALAARRMFGEYGFYLDGRFVAVAADNQLLLKPTAEARALLPDASEAPPYPGARPWLRLDGPWRSRSCCGACCGRPPPRCRCPHPSLPAARRSSLPRAGHPRDRPTAPEPRPGAIHCQLR</sequence>
<dbReference type="Proteomes" id="UP000321583">
    <property type="component" value="Unassembled WGS sequence"/>
</dbReference>
<accession>A0A562DL70</accession>
<reference evidence="3 4" key="1">
    <citation type="submission" date="2019-07" db="EMBL/GenBank/DDBJ databases">
        <title>Genome sequencing of lignin-degrading bacterial isolates.</title>
        <authorList>
            <person name="Gladden J."/>
        </authorList>
    </citation>
    <scope>NUCLEOTIDE SEQUENCE [LARGE SCALE GENOMIC DNA]</scope>
    <source>
        <strain evidence="3 4">J19</strain>
    </source>
</reference>
<feature type="domain" description="TfoX N-terminal" evidence="2">
    <location>
        <begin position="21"/>
        <end position="69"/>
    </location>
</feature>
<keyword evidence="4" id="KW-1185">Reference proteome</keyword>
<evidence type="ECO:0000313" key="4">
    <source>
        <dbReference type="Proteomes" id="UP000321583"/>
    </source>
</evidence>
<dbReference type="InterPro" id="IPR007076">
    <property type="entry name" value="TfoX_N"/>
</dbReference>
<evidence type="ECO:0000259" key="2">
    <source>
        <dbReference type="Pfam" id="PF04993"/>
    </source>
</evidence>
<dbReference type="RefSeq" id="WP_232211016.1">
    <property type="nucleotide sequence ID" value="NZ_VLJS01000054.1"/>
</dbReference>
<dbReference type="EMBL" id="VLJS01000054">
    <property type="protein sequence ID" value="TWH10422.1"/>
    <property type="molecule type" value="Genomic_DNA"/>
</dbReference>
<comment type="caution">
    <text evidence="3">The sequence shown here is derived from an EMBL/GenBank/DDBJ whole genome shotgun (WGS) entry which is preliminary data.</text>
</comment>
<dbReference type="Gene3D" id="3.30.1460.30">
    <property type="entry name" value="YgaC/TfoX-N like chaperone"/>
    <property type="match status" value="1"/>
</dbReference>